<dbReference type="Gene3D" id="3.40.190.10">
    <property type="entry name" value="Periplasmic binding protein-like II"/>
    <property type="match status" value="2"/>
</dbReference>
<dbReference type="PROSITE" id="PS51257">
    <property type="entry name" value="PROKAR_LIPOPROTEIN"/>
    <property type="match status" value="1"/>
</dbReference>
<dbReference type="SUPFAM" id="SSF53850">
    <property type="entry name" value="Periplasmic binding protein-like II"/>
    <property type="match status" value="1"/>
</dbReference>
<dbReference type="InterPro" id="IPR006059">
    <property type="entry name" value="SBP"/>
</dbReference>
<reference evidence="2 3" key="1">
    <citation type="submission" date="2018-11" db="EMBL/GenBank/DDBJ databases">
        <title>Genome sequencing of Paenibacillus sp. KCOM 3021 (= ChDC PVNT-B20).</title>
        <authorList>
            <person name="Kook J.-K."/>
            <person name="Park S.-N."/>
            <person name="Lim Y.K."/>
        </authorList>
    </citation>
    <scope>NUCLEOTIDE SEQUENCE [LARGE SCALE GENOMIC DNA]</scope>
    <source>
        <strain evidence="2 3">KCOM 3021</strain>
    </source>
</reference>
<dbReference type="RefSeq" id="WP_128630547.1">
    <property type="nucleotide sequence ID" value="NZ_RRCN01000001.1"/>
</dbReference>
<accession>A0A3P3TX02</accession>
<gene>
    <name evidence="2" type="ORF">EHV15_06680</name>
</gene>
<dbReference type="PANTHER" id="PTHR43649">
    <property type="entry name" value="ARABINOSE-BINDING PROTEIN-RELATED"/>
    <property type="match status" value="1"/>
</dbReference>
<dbReference type="OrthoDB" id="9798191at2"/>
<feature type="signal peptide" evidence="1">
    <location>
        <begin position="1"/>
        <end position="23"/>
    </location>
</feature>
<keyword evidence="1" id="KW-0732">Signal</keyword>
<keyword evidence="3" id="KW-1185">Reference proteome</keyword>
<evidence type="ECO:0000313" key="3">
    <source>
        <dbReference type="Proteomes" id="UP000267017"/>
    </source>
</evidence>
<evidence type="ECO:0000313" key="2">
    <source>
        <dbReference type="EMBL" id="RRJ62661.1"/>
    </source>
</evidence>
<dbReference type="Pfam" id="PF01547">
    <property type="entry name" value="SBP_bac_1"/>
    <property type="match status" value="1"/>
</dbReference>
<dbReference type="PANTHER" id="PTHR43649:SF12">
    <property type="entry name" value="DIACETYLCHITOBIOSE BINDING PROTEIN DASA"/>
    <property type="match status" value="1"/>
</dbReference>
<dbReference type="AlphaFoldDB" id="A0A3P3TX02"/>
<organism evidence="2 3">
    <name type="scientific">Paenibacillus oralis</name>
    <dbReference type="NCBI Taxonomy" id="2490856"/>
    <lineage>
        <taxon>Bacteria</taxon>
        <taxon>Bacillati</taxon>
        <taxon>Bacillota</taxon>
        <taxon>Bacilli</taxon>
        <taxon>Bacillales</taxon>
        <taxon>Paenibacillaceae</taxon>
        <taxon>Paenibacillus</taxon>
    </lineage>
</organism>
<dbReference type="EMBL" id="RRCN01000001">
    <property type="protein sequence ID" value="RRJ62661.1"/>
    <property type="molecule type" value="Genomic_DNA"/>
</dbReference>
<comment type="caution">
    <text evidence="2">The sequence shown here is derived from an EMBL/GenBank/DDBJ whole genome shotgun (WGS) entry which is preliminary data.</text>
</comment>
<dbReference type="InterPro" id="IPR050490">
    <property type="entry name" value="Bact_solute-bd_prot1"/>
</dbReference>
<name>A0A3P3TX02_9BACL</name>
<dbReference type="Proteomes" id="UP000267017">
    <property type="component" value="Unassembled WGS sequence"/>
</dbReference>
<sequence>MVLKKSFLSVLAAVLVIIAGCGAGTNTTGAPSGENGNGGSGSEAAVFSTSEEQLAAWNEFTEGLKGKWQGKTLNIVSVSDPWVESMTGLIKQFEDLTGASVNVSQFGYDAAYSREILTGSEQSSADDLFVYDVPWVGALSQYLLPLNDRLQQSAVVVDYDDFFGVMQKASTWEDNLLGMPFAPYFVMLAYNTQHFETAKIDGPPATLDEYVGDIKAISENNDLPGVYGGVLNNQSGTAVGQAYFEYIYNAGGKPFESMYPGSEDPYADMTPLFSSPESLKVVKMFKDLLPYEPEGALNMSWNERASTFASGRAAMMQPWVTDIAPLSDPEKSTVTESYATAPAPTSEGVKQSAPVGGYSMGINRFSAQQDLAWDFLVWFTSPQMSYRFADTGGFPNRYSVLNDETLAGKYVYYTTEREIVDTAEAFFRPQIPESFEIIDTLGTHIGEYLAGTVGLEEAMAAADQEIGAMLKKAGYTVND</sequence>
<protein>
    <submittedName>
        <fullName evidence="2">Extracellular solute-binding protein</fullName>
    </submittedName>
</protein>
<proteinExistence type="predicted"/>
<feature type="chain" id="PRO_5039210163" evidence="1">
    <location>
        <begin position="24"/>
        <end position="479"/>
    </location>
</feature>
<evidence type="ECO:0000256" key="1">
    <source>
        <dbReference type="SAM" id="SignalP"/>
    </source>
</evidence>